<name>A0A6I4IAC3_9SPHI</name>
<dbReference type="InterPro" id="IPR016181">
    <property type="entry name" value="Acyl_CoA_acyltransferase"/>
</dbReference>
<organism evidence="2 3">
    <name type="scientific">Mucilaginibacter aquatilis</name>
    <dbReference type="NCBI Taxonomy" id="1517760"/>
    <lineage>
        <taxon>Bacteria</taxon>
        <taxon>Pseudomonadati</taxon>
        <taxon>Bacteroidota</taxon>
        <taxon>Sphingobacteriia</taxon>
        <taxon>Sphingobacteriales</taxon>
        <taxon>Sphingobacteriaceae</taxon>
        <taxon>Mucilaginibacter</taxon>
    </lineage>
</organism>
<dbReference type="GO" id="GO:0016747">
    <property type="term" value="F:acyltransferase activity, transferring groups other than amino-acyl groups"/>
    <property type="evidence" value="ECO:0007669"/>
    <property type="project" value="InterPro"/>
</dbReference>
<dbReference type="RefSeq" id="WP_157542204.1">
    <property type="nucleotide sequence ID" value="NZ_WQLA01000004.1"/>
</dbReference>
<dbReference type="InterPro" id="IPR053144">
    <property type="entry name" value="Acetyltransferase_Butenolide"/>
</dbReference>
<dbReference type="OrthoDB" id="3216107at2"/>
<dbReference type="Pfam" id="PF13508">
    <property type="entry name" value="Acetyltransf_7"/>
    <property type="match status" value="1"/>
</dbReference>
<dbReference type="AlphaFoldDB" id="A0A6I4IAC3"/>
<proteinExistence type="predicted"/>
<dbReference type="Gene3D" id="3.40.630.30">
    <property type="match status" value="1"/>
</dbReference>
<gene>
    <name evidence="2" type="ORF">GO816_12185</name>
</gene>
<dbReference type="SUPFAM" id="SSF55729">
    <property type="entry name" value="Acyl-CoA N-acyltransferases (Nat)"/>
    <property type="match status" value="1"/>
</dbReference>
<evidence type="ECO:0000313" key="3">
    <source>
        <dbReference type="Proteomes" id="UP000434850"/>
    </source>
</evidence>
<reference evidence="2 3" key="1">
    <citation type="submission" date="2019-12" db="EMBL/GenBank/DDBJ databases">
        <title>Mucilaginibacter sp. HME9299 genome sequencing and assembly.</title>
        <authorList>
            <person name="Kang H."/>
            <person name="Kim H."/>
            <person name="Joh K."/>
        </authorList>
    </citation>
    <scope>NUCLEOTIDE SEQUENCE [LARGE SCALE GENOMIC DNA]</scope>
    <source>
        <strain evidence="2 3">HME9299</strain>
    </source>
</reference>
<dbReference type="PROSITE" id="PS51186">
    <property type="entry name" value="GNAT"/>
    <property type="match status" value="1"/>
</dbReference>
<keyword evidence="3" id="KW-1185">Reference proteome</keyword>
<dbReference type="PANTHER" id="PTHR43233">
    <property type="entry name" value="FAMILY N-ACETYLTRANSFERASE, PUTATIVE (AFU_ORTHOLOGUE AFUA_6G03350)-RELATED"/>
    <property type="match status" value="1"/>
</dbReference>
<keyword evidence="2" id="KW-0808">Transferase</keyword>
<evidence type="ECO:0000313" key="2">
    <source>
        <dbReference type="EMBL" id="MVN91887.1"/>
    </source>
</evidence>
<evidence type="ECO:0000259" key="1">
    <source>
        <dbReference type="PROSITE" id="PS51186"/>
    </source>
</evidence>
<accession>A0A6I4IAC3</accession>
<protein>
    <submittedName>
        <fullName evidence="2">GNAT family N-acetyltransferase</fullName>
    </submittedName>
</protein>
<comment type="caution">
    <text evidence="2">The sequence shown here is derived from an EMBL/GenBank/DDBJ whole genome shotgun (WGS) entry which is preliminary data.</text>
</comment>
<dbReference type="Proteomes" id="UP000434850">
    <property type="component" value="Unassembled WGS sequence"/>
</dbReference>
<dbReference type="InterPro" id="IPR000182">
    <property type="entry name" value="GNAT_dom"/>
</dbReference>
<sequence length="153" mass="17508">MENSLIADAEFAGKGYILSTDKQLLDFNVIYSFLNNESYWSKGIPVERLQKAIANSICFGVYHHHQQCGFARVITDTATFAYICDVFITPEYRGRGLSKWLIKSITNHQELQGLRRWSLATADAHGLYGQYGFTPVSKPEPWMEIYNPYSLNQ</sequence>
<dbReference type="PANTHER" id="PTHR43233:SF1">
    <property type="entry name" value="FAMILY N-ACETYLTRANSFERASE, PUTATIVE (AFU_ORTHOLOGUE AFUA_6G03350)-RELATED"/>
    <property type="match status" value="1"/>
</dbReference>
<dbReference type="EMBL" id="WQLA01000004">
    <property type="protein sequence ID" value="MVN91887.1"/>
    <property type="molecule type" value="Genomic_DNA"/>
</dbReference>
<dbReference type="CDD" id="cd04301">
    <property type="entry name" value="NAT_SF"/>
    <property type="match status" value="1"/>
</dbReference>
<feature type="domain" description="N-acetyltransferase" evidence="1">
    <location>
        <begin position="16"/>
        <end position="148"/>
    </location>
</feature>